<name>A0A2P2P8D3_RHIMU</name>
<proteinExistence type="predicted"/>
<dbReference type="EMBL" id="GGEC01070488">
    <property type="protein sequence ID" value="MBX50972.1"/>
    <property type="molecule type" value="Transcribed_RNA"/>
</dbReference>
<reference evidence="2" key="1">
    <citation type="submission" date="2018-02" db="EMBL/GenBank/DDBJ databases">
        <title>Rhizophora mucronata_Transcriptome.</title>
        <authorList>
            <person name="Meera S.P."/>
            <person name="Sreeshan A."/>
            <person name="Augustine A."/>
        </authorList>
    </citation>
    <scope>NUCLEOTIDE SEQUENCE</scope>
    <source>
        <tissue evidence="2">Leaf</tissue>
    </source>
</reference>
<evidence type="ECO:0000313" key="2">
    <source>
        <dbReference type="EMBL" id="MBX50972.1"/>
    </source>
</evidence>
<feature type="region of interest" description="Disordered" evidence="1">
    <location>
        <begin position="21"/>
        <end position="52"/>
    </location>
</feature>
<protein>
    <submittedName>
        <fullName evidence="2">Uncharacterized protein</fullName>
    </submittedName>
</protein>
<sequence>MSSWVRLFLANMVLSCDRVKLGSGKFPGTRDARETKPSRRPNSTANEPPPARTTTSLAAIAIMSAQETTPGHTASTACFAFTTVSNPSPARDRLS</sequence>
<organism evidence="2">
    <name type="scientific">Rhizophora mucronata</name>
    <name type="common">Asiatic mangrove</name>
    <dbReference type="NCBI Taxonomy" id="61149"/>
    <lineage>
        <taxon>Eukaryota</taxon>
        <taxon>Viridiplantae</taxon>
        <taxon>Streptophyta</taxon>
        <taxon>Embryophyta</taxon>
        <taxon>Tracheophyta</taxon>
        <taxon>Spermatophyta</taxon>
        <taxon>Magnoliopsida</taxon>
        <taxon>eudicotyledons</taxon>
        <taxon>Gunneridae</taxon>
        <taxon>Pentapetalae</taxon>
        <taxon>rosids</taxon>
        <taxon>fabids</taxon>
        <taxon>Malpighiales</taxon>
        <taxon>Rhizophoraceae</taxon>
        <taxon>Rhizophora</taxon>
    </lineage>
</organism>
<feature type="compositionally biased region" description="Polar residues" evidence="1">
    <location>
        <begin position="40"/>
        <end position="52"/>
    </location>
</feature>
<evidence type="ECO:0000256" key="1">
    <source>
        <dbReference type="SAM" id="MobiDB-lite"/>
    </source>
</evidence>
<feature type="compositionally biased region" description="Basic and acidic residues" evidence="1">
    <location>
        <begin position="28"/>
        <end position="37"/>
    </location>
</feature>
<accession>A0A2P2P8D3</accession>
<dbReference type="AlphaFoldDB" id="A0A2P2P8D3"/>